<keyword evidence="9" id="KW-1185">Reference proteome</keyword>
<keyword evidence="6 7" id="KW-0472">Membrane</keyword>
<reference evidence="8 9" key="1">
    <citation type="submission" date="2019-01" db="EMBL/GenBank/DDBJ databases">
        <title>Litorilituus lipolytica sp. nov., isolated from intertidal sand of the Yellow Sea in China.</title>
        <authorList>
            <person name="Liu A."/>
        </authorList>
    </citation>
    <scope>NUCLEOTIDE SEQUENCE [LARGE SCALE GENOMIC DNA]</scope>
    <source>
        <strain evidence="8 9">RZ04</strain>
    </source>
</reference>
<evidence type="ECO:0000256" key="4">
    <source>
        <dbReference type="ARBA" id="ARBA00022692"/>
    </source>
</evidence>
<dbReference type="NCBIfam" id="NF006518">
    <property type="entry name" value="PRK08965.1-2"/>
    <property type="match status" value="1"/>
</dbReference>
<dbReference type="GO" id="GO:0008324">
    <property type="term" value="F:monoatomic cation transmembrane transporter activity"/>
    <property type="evidence" value="ECO:0007669"/>
    <property type="project" value="InterPro"/>
</dbReference>
<dbReference type="AlphaFoldDB" id="A0A502L5Q9"/>
<dbReference type="EMBL" id="SAWY01000001">
    <property type="protein sequence ID" value="TPH19212.1"/>
    <property type="molecule type" value="Genomic_DNA"/>
</dbReference>
<feature type="transmembrane region" description="Helical" evidence="7">
    <location>
        <begin position="32"/>
        <end position="52"/>
    </location>
</feature>
<proteinExistence type="inferred from homology"/>
<dbReference type="InterPro" id="IPR002758">
    <property type="entry name" value="Cation_antiport_E"/>
</dbReference>
<evidence type="ECO:0000256" key="1">
    <source>
        <dbReference type="ARBA" id="ARBA00004651"/>
    </source>
</evidence>
<keyword evidence="5 7" id="KW-1133">Transmembrane helix</keyword>
<keyword evidence="4 7" id="KW-0812">Transmembrane</keyword>
<evidence type="ECO:0000256" key="2">
    <source>
        <dbReference type="ARBA" id="ARBA00006228"/>
    </source>
</evidence>
<evidence type="ECO:0000256" key="5">
    <source>
        <dbReference type="ARBA" id="ARBA00022989"/>
    </source>
</evidence>
<name>A0A502L5Q9_9GAMM</name>
<organism evidence="8 9">
    <name type="scientific">Litorilituus lipolyticus</name>
    <dbReference type="NCBI Taxonomy" id="2491017"/>
    <lineage>
        <taxon>Bacteria</taxon>
        <taxon>Pseudomonadati</taxon>
        <taxon>Pseudomonadota</taxon>
        <taxon>Gammaproteobacteria</taxon>
        <taxon>Alteromonadales</taxon>
        <taxon>Colwelliaceae</taxon>
        <taxon>Litorilituus</taxon>
    </lineage>
</organism>
<dbReference type="OrthoDB" id="9807187at2"/>
<evidence type="ECO:0000256" key="6">
    <source>
        <dbReference type="ARBA" id="ARBA00023136"/>
    </source>
</evidence>
<dbReference type="PANTHER" id="PTHR34584">
    <property type="entry name" value="NA(+)/H(+) ANTIPORTER SUBUNIT E1"/>
    <property type="match status" value="1"/>
</dbReference>
<dbReference type="Proteomes" id="UP000315303">
    <property type="component" value="Unassembled WGS sequence"/>
</dbReference>
<protein>
    <submittedName>
        <fullName evidence="8">Na+/H+ antiporter subunit E</fullName>
    </submittedName>
</protein>
<accession>A0A502L5Q9</accession>
<evidence type="ECO:0000313" key="9">
    <source>
        <dbReference type="Proteomes" id="UP000315303"/>
    </source>
</evidence>
<dbReference type="Pfam" id="PF01899">
    <property type="entry name" value="MNHE"/>
    <property type="match status" value="1"/>
</dbReference>
<dbReference type="PIRSF" id="PIRSF019239">
    <property type="entry name" value="MrpE"/>
    <property type="match status" value="1"/>
</dbReference>
<dbReference type="RefSeq" id="WP_140600748.1">
    <property type="nucleotide sequence ID" value="NZ_SAWY01000001.1"/>
</dbReference>
<comment type="subcellular location">
    <subcellularLocation>
        <location evidence="1">Cell membrane</location>
        <topology evidence="1">Multi-pass membrane protein</topology>
    </subcellularLocation>
</comment>
<feature type="transmembrane region" description="Helical" evidence="7">
    <location>
        <begin position="64"/>
        <end position="88"/>
    </location>
</feature>
<keyword evidence="3" id="KW-1003">Cell membrane</keyword>
<comment type="caution">
    <text evidence="8">The sequence shown here is derived from an EMBL/GenBank/DDBJ whole genome shotgun (WGS) entry which is preliminary data.</text>
</comment>
<comment type="similarity">
    <text evidence="2">Belongs to the CPA3 antiporters (TC 2.A.63) subunit E family.</text>
</comment>
<dbReference type="GO" id="GO:0005886">
    <property type="term" value="C:plasma membrane"/>
    <property type="evidence" value="ECO:0007669"/>
    <property type="project" value="UniProtKB-SubCell"/>
</dbReference>
<evidence type="ECO:0000256" key="7">
    <source>
        <dbReference type="SAM" id="Phobius"/>
    </source>
</evidence>
<dbReference type="PANTHER" id="PTHR34584:SF1">
    <property type="entry name" value="NA(+)_H(+) ANTIPORTER SUBUNIT E1"/>
    <property type="match status" value="1"/>
</dbReference>
<evidence type="ECO:0000256" key="3">
    <source>
        <dbReference type="ARBA" id="ARBA00022475"/>
    </source>
</evidence>
<sequence>MSSDSSLKWLPSPFLSLLLFVVWLLLNNSLSAGHILLAVVLAIVIPLAISPFRTKQPLIAKPGLAFRHLMLVLYDIITANVQVAFLILGPTKRLTPGFVKVPLDLTHSTPITILASTVSLTPGTVSAEVYPWEESLSEGEAPKQQYLLIHVLNLEDETKLITTIKERYEAPLKEIFQC</sequence>
<evidence type="ECO:0000313" key="8">
    <source>
        <dbReference type="EMBL" id="TPH19212.1"/>
    </source>
</evidence>
<feature type="transmembrane region" description="Helical" evidence="7">
    <location>
        <begin position="7"/>
        <end position="26"/>
    </location>
</feature>
<gene>
    <name evidence="8" type="ORF">EPA86_00335</name>
</gene>